<protein>
    <submittedName>
        <fullName evidence="2">Specific histone demethylase 1 homolog 1</fullName>
    </submittedName>
</protein>
<dbReference type="SUPFAM" id="SSF54373">
    <property type="entry name" value="FAD-linked reductases, C-terminal domain"/>
    <property type="match status" value="1"/>
</dbReference>
<dbReference type="InterPro" id="IPR036188">
    <property type="entry name" value="FAD/NAD-bd_sf"/>
</dbReference>
<dbReference type="EMBL" id="CAICTM010002363">
    <property type="protein sequence ID" value="CAB9528970.1"/>
    <property type="molecule type" value="Genomic_DNA"/>
</dbReference>
<dbReference type="Pfam" id="PF01593">
    <property type="entry name" value="Amino_oxidase"/>
    <property type="match status" value="1"/>
</dbReference>
<name>A0A9N8HY18_9STRA</name>
<dbReference type="OrthoDB" id="47106at2759"/>
<reference evidence="2" key="1">
    <citation type="submission" date="2020-06" db="EMBL/GenBank/DDBJ databases">
        <authorList>
            <consortium name="Plant Systems Biology data submission"/>
        </authorList>
    </citation>
    <scope>NUCLEOTIDE SEQUENCE</scope>
    <source>
        <strain evidence="2">D6</strain>
    </source>
</reference>
<dbReference type="PANTHER" id="PTHR10742:SF410">
    <property type="entry name" value="LYSINE-SPECIFIC HISTONE DEMETHYLASE 2"/>
    <property type="match status" value="1"/>
</dbReference>
<proteinExistence type="predicted"/>
<keyword evidence="3" id="KW-1185">Reference proteome</keyword>
<dbReference type="Gene3D" id="3.50.50.60">
    <property type="entry name" value="FAD/NAD(P)-binding domain"/>
    <property type="match status" value="1"/>
</dbReference>
<feature type="domain" description="Amine oxidase" evidence="1">
    <location>
        <begin position="31"/>
        <end position="475"/>
    </location>
</feature>
<evidence type="ECO:0000313" key="2">
    <source>
        <dbReference type="EMBL" id="CAB9528970.1"/>
    </source>
</evidence>
<accession>A0A9N8HY18</accession>
<dbReference type="PANTHER" id="PTHR10742">
    <property type="entry name" value="FLAVIN MONOAMINE OXIDASE"/>
    <property type="match status" value="1"/>
</dbReference>
<sequence>MSPVGNQKKNGDNDNNNNTIGPVVIIGAGWAGLSAAKDLLVNQGIQAKILEGRPVMGGRCRTGVAEDGVTAIEYGPQWVHGVQAKNPIYQAALDAGVEMARSDYNSQIILQDHVDKPTTEASEERMKWMEDYLMEGKGGFWAYQERRQDKDNKDCSLRQAAEDFLDKIDATDEQRLWMWYLLDCNTAQEYAASLEDLSMFWWDSDEEMKGGDVYLTQDIHGGYKAVLEHFTKDFSQNIQYNSKVTAIDYSHQDRVVVTYTQDDGAVQTITAKKVIVTVPLGVLQKNIIQFTPDLPHDKQRAITRMGNGVLNKCIFIWEDSDADNLPWPADKEWIERMVTGKDPKQPQGLWTEFVNYQPINGRPVLCGFTVGRIAEQVEELSDQEIRDSAFDALKKMFCDTEIPEPKQVIITRWGDDEFTYGSYSFNAVGGNQSDHSRIAEGVNKKLYFAGEHCHLQYFGTCQGAYMSGTNAVKQLVRDANKGGAKKGKKKNNNKNKKGLLQERLGGCCQGLVTYLRGAWRGCK</sequence>
<dbReference type="AlphaFoldDB" id="A0A9N8HY18"/>
<comment type="caution">
    <text evidence="2">The sequence shown here is derived from an EMBL/GenBank/DDBJ whole genome shotgun (WGS) entry which is preliminary data.</text>
</comment>
<dbReference type="InterPro" id="IPR002937">
    <property type="entry name" value="Amino_oxidase"/>
</dbReference>
<evidence type="ECO:0000259" key="1">
    <source>
        <dbReference type="Pfam" id="PF01593"/>
    </source>
</evidence>
<dbReference type="InterPro" id="IPR050281">
    <property type="entry name" value="Flavin_monoamine_oxidase"/>
</dbReference>
<dbReference type="GO" id="GO:0016491">
    <property type="term" value="F:oxidoreductase activity"/>
    <property type="evidence" value="ECO:0007669"/>
    <property type="project" value="InterPro"/>
</dbReference>
<evidence type="ECO:0000313" key="3">
    <source>
        <dbReference type="Proteomes" id="UP001153069"/>
    </source>
</evidence>
<gene>
    <name evidence="2" type="ORF">SEMRO_2365_G325020.1</name>
</gene>
<dbReference type="Gene3D" id="3.90.660.10">
    <property type="match status" value="1"/>
</dbReference>
<dbReference type="SUPFAM" id="SSF51905">
    <property type="entry name" value="FAD/NAD(P)-binding domain"/>
    <property type="match status" value="1"/>
</dbReference>
<organism evidence="2 3">
    <name type="scientific">Seminavis robusta</name>
    <dbReference type="NCBI Taxonomy" id="568900"/>
    <lineage>
        <taxon>Eukaryota</taxon>
        <taxon>Sar</taxon>
        <taxon>Stramenopiles</taxon>
        <taxon>Ochrophyta</taxon>
        <taxon>Bacillariophyta</taxon>
        <taxon>Bacillariophyceae</taxon>
        <taxon>Bacillariophycidae</taxon>
        <taxon>Naviculales</taxon>
        <taxon>Naviculaceae</taxon>
        <taxon>Seminavis</taxon>
    </lineage>
</organism>
<dbReference type="Proteomes" id="UP001153069">
    <property type="component" value="Unassembled WGS sequence"/>
</dbReference>